<evidence type="ECO:0000313" key="4">
    <source>
        <dbReference type="Proteomes" id="UP000824070"/>
    </source>
</evidence>
<evidence type="ECO:0000313" key="3">
    <source>
        <dbReference type="EMBL" id="HIU45120.1"/>
    </source>
</evidence>
<dbReference type="PROSITE" id="PS50966">
    <property type="entry name" value="ZF_SWIM"/>
    <property type="match status" value="1"/>
</dbReference>
<reference evidence="3" key="1">
    <citation type="submission" date="2020-10" db="EMBL/GenBank/DDBJ databases">
        <authorList>
            <person name="Gilroy R."/>
        </authorList>
    </citation>
    <scope>NUCLEOTIDE SEQUENCE</scope>
    <source>
        <strain evidence="3">ChiGjej1B1-22543</strain>
    </source>
</reference>
<keyword evidence="1" id="KW-0863">Zinc-finger</keyword>
<keyword evidence="1" id="KW-0862">Zinc</keyword>
<comment type="caution">
    <text evidence="3">The sequence shown here is derived from an EMBL/GenBank/DDBJ whole genome shotgun (WGS) entry which is preliminary data.</text>
</comment>
<reference evidence="3" key="2">
    <citation type="journal article" date="2021" name="PeerJ">
        <title>Extensive microbial diversity within the chicken gut microbiome revealed by metagenomics and culture.</title>
        <authorList>
            <person name="Gilroy R."/>
            <person name="Ravi A."/>
            <person name="Getino M."/>
            <person name="Pursley I."/>
            <person name="Horton D.L."/>
            <person name="Alikhan N.F."/>
            <person name="Baker D."/>
            <person name="Gharbi K."/>
            <person name="Hall N."/>
            <person name="Watson M."/>
            <person name="Adriaenssens E.M."/>
            <person name="Foster-Nyarko E."/>
            <person name="Jarju S."/>
            <person name="Secka A."/>
            <person name="Antonio M."/>
            <person name="Oren A."/>
            <person name="Chaudhuri R.R."/>
            <person name="La Ragione R."/>
            <person name="Hildebrand F."/>
            <person name="Pallen M.J."/>
        </authorList>
    </citation>
    <scope>NUCLEOTIDE SEQUENCE</scope>
    <source>
        <strain evidence="3">ChiGjej1B1-22543</strain>
    </source>
</reference>
<dbReference type="InterPro" id="IPR007527">
    <property type="entry name" value="Znf_SWIM"/>
</dbReference>
<dbReference type="EMBL" id="DVMV01000015">
    <property type="protein sequence ID" value="HIU45120.1"/>
    <property type="molecule type" value="Genomic_DNA"/>
</dbReference>
<proteinExistence type="predicted"/>
<name>A0A9D1LNM0_9FIRM</name>
<organism evidence="3 4">
    <name type="scientific">Candidatus Alloenteromonas pullicola</name>
    <dbReference type="NCBI Taxonomy" id="2840784"/>
    <lineage>
        <taxon>Bacteria</taxon>
        <taxon>Bacillati</taxon>
        <taxon>Bacillota</taxon>
        <taxon>Bacillota incertae sedis</taxon>
        <taxon>Candidatus Alloenteromonas</taxon>
    </lineage>
</organism>
<evidence type="ECO:0000256" key="1">
    <source>
        <dbReference type="PROSITE-ProRule" id="PRU00325"/>
    </source>
</evidence>
<accession>A0A9D1LNM0</accession>
<dbReference type="GO" id="GO:0008270">
    <property type="term" value="F:zinc ion binding"/>
    <property type="evidence" value="ECO:0007669"/>
    <property type="project" value="UniProtKB-KW"/>
</dbReference>
<sequence>MEQRGKISIDLRPIEEGDEPLYKRGREVFEAGKVSGLLRRGDSSFRCQVEGSKGESYGVSVSLAGGRLSSYSCNCEASKRYPGPCKHVVAALLSIKDQYGDEENGEDDFFADVDMSDFPF</sequence>
<feature type="domain" description="SWIM-type" evidence="2">
    <location>
        <begin position="57"/>
        <end position="96"/>
    </location>
</feature>
<gene>
    <name evidence="3" type="ORF">IAC52_02355</name>
</gene>
<dbReference type="Proteomes" id="UP000824070">
    <property type="component" value="Unassembled WGS sequence"/>
</dbReference>
<dbReference type="AlphaFoldDB" id="A0A9D1LNM0"/>
<protein>
    <submittedName>
        <fullName evidence="3">SWIM zinc finger family protein</fullName>
    </submittedName>
</protein>
<dbReference type="Pfam" id="PF04434">
    <property type="entry name" value="SWIM"/>
    <property type="match status" value="1"/>
</dbReference>
<evidence type="ECO:0000259" key="2">
    <source>
        <dbReference type="PROSITE" id="PS50966"/>
    </source>
</evidence>
<keyword evidence="1" id="KW-0479">Metal-binding</keyword>